<dbReference type="SMART" id="SM00941">
    <property type="entry name" value="PYNP_C"/>
    <property type="match status" value="1"/>
</dbReference>
<evidence type="ECO:0000256" key="5">
    <source>
        <dbReference type="ARBA" id="ARBA00022679"/>
    </source>
</evidence>
<dbReference type="Gene3D" id="3.90.1170.30">
    <property type="entry name" value="Pyrimidine nucleoside phosphorylase-like, C-terminal domain"/>
    <property type="match status" value="1"/>
</dbReference>
<dbReference type="eggNOG" id="COG0213">
    <property type="taxonomic scope" value="Bacteria"/>
</dbReference>
<dbReference type="FunFam" id="3.40.1030.10:FF:000003">
    <property type="entry name" value="Pyrimidine-nucleoside phosphorylase"/>
    <property type="match status" value="1"/>
</dbReference>
<organism evidence="8 9">
    <name type="scientific">Anaeromyxobacter dehalogenans (strain 2CP-C)</name>
    <dbReference type="NCBI Taxonomy" id="290397"/>
    <lineage>
        <taxon>Bacteria</taxon>
        <taxon>Pseudomonadati</taxon>
        <taxon>Myxococcota</taxon>
        <taxon>Myxococcia</taxon>
        <taxon>Myxococcales</taxon>
        <taxon>Cystobacterineae</taxon>
        <taxon>Anaeromyxobacteraceae</taxon>
        <taxon>Anaeromyxobacter</taxon>
    </lineage>
</organism>
<evidence type="ECO:0000313" key="8">
    <source>
        <dbReference type="EMBL" id="ABC80393.1"/>
    </source>
</evidence>
<dbReference type="InterPro" id="IPR018090">
    <property type="entry name" value="Pyrmidine_PPas_bac/euk"/>
</dbReference>
<evidence type="ECO:0000259" key="7">
    <source>
        <dbReference type="SMART" id="SM00941"/>
    </source>
</evidence>
<feature type="domain" description="Pyrimidine nucleoside phosphorylase C-terminal" evidence="7">
    <location>
        <begin position="345"/>
        <end position="420"/>
    </location>
</feature>
<dbReference type="InterPro" id="IPR000312">
    <property type="entry name" value="Glycosyl_Trfase_fam3"/>
</dbReference>
<dbReference type="NCBIfam" id="NF004490">
    <property type="entry name" value="PRK05820.1"/>
    <property type="match status" value="1"/>
</dbReference>
<dbReference type="InterPro" id="IPR017459">
    <property type="entry name" value="Glycosyl_Trfase_fam3_N_dom"/>
</dbReference>
<dbReference type="Proteomes" id="UP000001935">
    <property type="component" value="Chromosome"/>
</dbReference>
<dbReference type="OrthoDB" id="9763887at2"/>
<dbReference type="KEGG" id="ade:Adeh_0617"/>
<name>Q2INK8_ANADE</name>
<dbReference type="PIRSF" id="PIRSF000478">
    <property type="entry name" value="TP_PyNP"/>
    <property type="match status" value="1"/>
</dbReference>
<protein>
    <recommendedName>
        <fullName evidence="3">thymidine phosphorylase</fullName>
        <ecNumber evidence="3">2.4.2.4</ecNumber>
    </recommendedName>
</protein>
<reference evidence="8" key="1">
    <citation type="submission" date="2006-01" db="EMBL/GenBank/DDBJ databases">
        <title>Complete sequence of Anaeromyxobacter dehalogenans 2CP-C.</title>
        <authorList>
            <consortium name="US DOE Joint Genome Institute"/>
            <person name="Copeland A."/>
            <person name="Lucas S."/>
            <person name="Lapidus A."/>
            <person name="Barry K."/>
            <person name="Detter J.C."/>
            <person name="Glavina T."/>
            <person name="Hammon N."/>
            <person name="Israni S."/>
            <person name="Pitluck S."/>
            <person name="Brettin T."/>
            <person name="Bruce D."/>
            <person name="Han C."/>
            <person name="Tapia R."/>
            <person name="Gilna P."/>
            <person name="Kiss H."/>
            <person name="Schmutz J."/>
            <person name="Larimer F."/>
            <person name="Land M."/>
            <person name="Kyrpides N."/>
            <person name="Anderson I."/>
            <person name="Sanford R.A."/>
            <person name="Ritalahti K.M."/>
            <person name="Thomas H.S."/>
            <person name="Kirby J.R."/>
            <person name="Zhulin I.B."/>
            <person name="Loeffler F.E."/>
            <person name="Richardson P."/>
        </authorList>
    </citation>
    <scope>NUCLEOTIDE SEQUENCE</scope>
    <source>
        <strain evidence="8">2CP-C</strain>
    </source>
</reference>
<dbReference type="Pfam" id="PF07831">
    <property type="entry name" value="PYNP_C"/>
    <property type="match status" value="1"/>
</dbReference>
<dbReference type="HOGENOM" id="CLU_025040_0_1_7"/>
<comment type="subunit">
    <text evidence="2">Homodimer.</text>
</comment>
<dbReference type="InterPro" id="IPR035902">
    <property type="entry name" value="Nuc_phospho_transferase"/>
</dbReference>
<gene>
    <name evidence="8" type="ordered locus">Adeh_0617</name>
</gene>
<dbReference type="InterPro" id="IPR017872">
    <property type="entry name" value="Pyrmidine_PPase_CS"/>
</dbReference>
<dbReference type="PANTHER" id="PTHR10515">
    <property type="entry name" value="THYMIDINE PHOSPHORYLASE"/>
    <property type="match status" value="1"/>
</dbReference>
<keyword evidence="4 8" id="KW-0328">Glycosyltransferase</keyword>
<dbReference type="EC" id="2.4.2.4" evidence="3"/>
<dbReference type="GO" id="GO:0006206">
    <property type="term" value="P:pyrimidine nucleobase metabolic process"/>
    <property type="evidence" value="ECO:0007669"/>
    <property type="project" value="InterPro"/>
</dbReference>
<dbReference type="Gene3D" id="3.40.1030.10">
    <property type="entry name" value="Nucleoside phosphorylase/phosphoribosyltransferase catalytic domain"/>
    <property type="match status" value="1"/>
</dbReference>
<dbReference type="EMBL" id="CP000251">
    <property type="protein sequence ID" value="ABC80393.1"/>
    <property type="molecule type" value="Genomic_DNA"/>
</dbReference>
<dbReference type="SUPFAM" id="SSF47648">
    <property type="entry name" value="Nucleoside phosphorylase/phosphoribosyltransferase N-terminal domain"/>
    <property type="match status" value="1"/>
</dbReference>
<dbReference type="Pfam" id="PF00591">
    <property type="entry name" value="Glycos_transf_3"/>
    <property type="match status" value="1"/>
</dbReference>
<accession>Q2INK8</accession>
<evidence type="ECO:0000256" key="3">
    <source>
        <dbReference type="ARBA" id="ARBA00011892"/>
    </source>
</evidence>
<dbReference type="PROSITE" id="PS00647">
    <property type="entry name" value="THYMID_PHOSPHORYLASE"/>
    <property type="match status" value="1"/>
</dbReference>
<dbReference type="Pfam" id="PF02885">
    <property type="entry name" value="Glycos_trans_3N"/>
    <property type="match status" value="1"/>
</dbReference>
<evidence type="ECO:0000313" key="9">
    <source>
        <dbReference type="Proteomes" id="UP000001935"/>
    </source>
</evidence>
<dbReference type="GO" id="GO:0009032">
    <property type="term" value="F:thymidine phosphorylase activity"/>
    <property type="evidence" value="ECO:0007669"/>
    <property type="project" value="UniProtKB-EC"/>
</dbReference>
<evidence type="ECO:0000256" key="2">
    <source>
        <dbReference type="ARBA" id="ARBA00011738"/>
    </source>
</evidence>
<comment type="catalytic activity">
    <reaction evidence="6">
        <text>thymidine + phosphate = 2-deoxy-alpha-D-ribose 1-phosphate + thymine</text>
        <dbReference type="Rhea" id="RHEA:16037"/>
        <dbReference type="ChEBI" id="CHEBI:17748"/>
        <dbReference type="ChEBI" id="CHEBI:17821"/>
        <dbReference type="ChEBI" id="CHEBI:43474"/>
        <dbReference type="ChEBI" id="CHEBI:57259"/>
        <dbReference type="EC" id="2.4.2.4"/>
    </reaction>
</comment>
<dbReference type="SUPFAM" id="SSF54680">
    <property type="entry name" value="Pyrimidine nucleoside phosphorylase C-terminal domain"/>
    <property type="match status" value="1"/>
</dbReference>
<dbReference type="Gene3D" id="1.20.970.10">
    <property type="entry name" value="Transferase, Pyrimidine Nucleoside Phosphorylase, Chain C"/>
    <property type="match status" value="1"/>
</dbReference>
<evidence type="ECO:0000256" key="4">
    <source>
        <dbReference type="ARBA" id="ARBA00022676"/>
    </source>
</evidence>
<dbReference type="STRING" id="290397.Adeh_0617"/>
<dbReference type="InterPro" id="IPR036566">
    <property type="entry name" value="PYNP-like_C_sf"/>
</dbReference>
<dbReference type="InterPro" id="IPR036320">
    <property type="entry name" value="Glycosyl_Trfase_fam3_N_dom_sf"/>
</dbReference>
<dbReference type="GO" id="GO:0004645">
    <property type="term" value="F:1,4-alpha-oligoglucan phosphorylase activity"/>
    <property type="evidence" value="ECO:0007669"/>
    <property type="project" value="InterPro"/>
</dbReference>
<dbReference type="InterPro" id="IPR000053">
    <property type="entry name" value="Thymidine/pyrmidine_PPase"/>
</dbReference>
<dbReference type="NCBIfam" id="TIGR02644">
    <property type="entry name" value="Y_phosphoryl"/>
    <property type="match status" value="1"/>
</dbReference>
<dbReference type="PANTHER" id="PTHR10515:SF0">
    <property type="entry name" value="THYMIDINE PHOSPHORYLASE"/>
    <property type="match status" value="1"/>
</dbReference>
<dbReference type="InterPro" id="IPR013102">
    <property type="entry name" value="PYNP_C"/>
</dbReference>
<dbReference type="GO" id="GO:0005829">
    <property type="term" value="C:cytosol"/>
    <property type="evidence" value="ECO:0007669"/>
    <property type="project" value="TreeGrafter"/>
</dbReference>
<evidence type="ECO:0000256" key="6">
    <source>
        <dbReference type="ARBA" id="ARBA00048550"/>
    </source>
</evidence>
<proteinExistence type="inferred from homology"/>
<dbReference type="RefSeq" id="WP_011419676.1">
    <property type="nucleotide sequence ID" value="NC_007760.1"/>
</dbReference>
<keyword evidence="5 8" id="KW-0808">Transferase</keyword>
<evidence type="ECO:0000256" key="1">
    <source>
        <dbReference type="ARBA" id="ARBA00006915"/>
    </source>
</evidence>
<dbReference type="AlphaFoldDB" id="Q2INK8"/>
<sequence length="435" mass="45106">MRAYEIIHAKRDGRPLPADAIAALVDGFTRGEVPDYQMAAFCMAVFFRGMDDGEVRALTEAMLRSGDVLDLSDIPGAKVDKHSTGGVGDKVSLALAPLAAACGVKVPMISGRGLGHTGGTLDKLEAIPGFRVDLPVERFRALVREVGACLIGQTARLAPADRKLYALRDVTATVESIPLIAASIMSKKLAEGIDALVLDVKVGSGAFMKRPEDARALARTLAAIGRGMGKRVTALLTAMDQPLGRAVGNALEVAEVLELLRGGGPADLRAVTVELTAEMLLAGGVAAELAAARAAVERAIADGSGLAKLEEIVAAQGGDVAAIRDPSRLPRAADPYPVPAPAAGFVQAVDTEAVGLAAVALGAGRARVEDPVDPAVGILVERKLGDRVERGEPLCLVHHGPRSEPRERIVARLAGAYRIGPAAPAAAPLFLERMA</sequence>
<comment type="similarity">
    <text evidence="1">Belongs to the thymidine/pyrimidine-nucleoside phosphorylase family.</text>
</comment>
<dbReference type="SUPFAM" id="SSF52418">
    <property type="entry name" value="Nucleoside phosphorylase/phosphoribosyltransferase catalytic domain"/>
    <property type="match status" value="1"/>
</dbReference>
<dbReference type="GO" id="GO:0006213">
    <property type="term" value="P:pyrimidine nucleoside metabolic process"/>
    <property type="evidence" value="ECO:0007669"/>
    <property type="project" value="InterPro"/>
</dbReference>